<keyword evidence="2" id="KW-1185">Reference proteome</keyword>
<dbReference type="AlphaFoldDB" id="U7QSE1"/>
<evidence type="ECO:0000313" key="1">
    <source>
        <dbReference type="EMBL" id="ERT10202.1"/>
    </source>
</evidence>
<comment type="caution">
    <text evidence="1">The sequence shown here is derived from an EMBL/GenBank/DDBJ whole genome shotgun (WGS) entry which is preliminary data.</text>
</comment>
<gene>
    <name evidence="1" type="ORF">O185_26520</name>
</gene>
<dbReference type="EMBL" id="AXDT01000500">
    <property type="protein sequence ID" value="ERT10202.1"/>
    <property type="molecule type" value="Genomic_DNA"/>
</dbReference>
<dbReference type="Proteomes" id="UP000017133">
    <property type="component" value="Unassembled WGS sequence"/>
</dbReference>
<evidence type="ECO:0000313" key="2">
    <source>
        <dbReference type="Proteomes" id="UP000017133"/>
    </source>
</evidence>
<organism evidence="1 2">
    <name type="scientific">Photorhabdus temperata J3</name>
    <dbReference type="NCBI Taxonomy" id="1389415"/>
    <lineage>
        <taxon>Bacteria</taxon>
        <taxon>Pseudomonadati</taxon>
        <taxon>Pseudomonadota</taxon>
        <taxon>Gammaproteobacteria</taxon>
        <taxon>Enterobacterales</taxon>
        <taxon>Morganellaceae</taxon>
        <taxon>Photorhabdus</taxon>
    </lineage>
</organism>
<accession>U7QSE1</accession>
<sequence length="58" mass="6198">MVRSIISIPDGNQTIVEGTSAAIGTNQQVLALEGIKTSCGATLIAYVPIFNNEQRKQH</sequence>
<reference evidence="1 2" key="1">
    <citation type="submission" date="2013-10" db="EMBL/GenBank/DDBJ databases">
        <title>Whole Genome Shotgun Sequence of Photorhabdus temperata J3.</title>
        <authorList>
            <person name="Park G.-S."/>
            <person name="Hong S.-J."/>
            <person name="Shin J.-H."/>
        </authorList>
    </citation>
    <scope>NUCLEOTIDE SEQUENCE [LARGE SCALE GENOMIC DNA]</scope>
    <source>
        <strain evidence="1 2">J3</strain>
    </source>
</reference>
<protein>
    <submittedName>
        <fullName evidence="1">Uncharacterized protein</fullName>
    </submittedName>
</protein>
<proteinExistence type="predicted"/>
<name>U7QSE1_PHOTE</name>